<dbReference type="Pfam" id="PF01551">
    <property type="entry name" value="Peptidase_M23"/>
    <property type="match status" value="1"/>
</dbReference>
<dbReference type="PANTHER" id="PTHR21666">
    <property type="entry name" value="PEPTIDASE-RELATED"/>
    <property type="match status" value="1"/>
</dbReference>
<dbReference type="AlphaFoldDB" id="A0A5N8WMK0"/>
<feature type="domain" description="M23ase beta-sheet core" evidence="3">
    <location>
        <begin position="246"/>
        <end position="333"/>
    </location>
</feature>
<dbReference type="Gene3D" id="2.70.70.10">
    <property type="entry name" value="Glucose Permease (Domain IIA)"/>
    <property type="match status" value="1"/>
</dbReference>
<dbReference type="FunFam" id="2.70.70.10:FF:000013">
    <property type="entry name" value="Peptidase family M23"/>
    <property type="match status" value="1"/>
</dbReference>
<keyword evidence="2" id="KW-0732">Signal</keyword>
<accession>A0A5N8WMK0</accession>
<dbReference type="SUPFAM" id="SSF51261">
    <property type="entry name" value="Duplicated hybrid motif"/>
    <property type="match status" value="1"/>
</dbReference>
<dbReference type="PROSITE" id="PS51257">
    <property type="entry name" value="PROKAR_LIPOPROTEIN"/>
    <property type="match status" value="1"/>
</dbReference>
<evidence type="ECO:0000313" key="4">
    <source>
        <dbReference type="EMBL" id="MPY48479.1"/>
    </source>
</evidence>
<dbReference type="Proteomes" id="UP000373149">
    <property type="component" value="Unassembled WGS sequence"/>
</dbReference>
<dbReference type="InterPro" id="IPR050570">
    <property type="entry name" value="Cell_wall_metabolism_enzyme"/>
</dbReference>
<evidence type="ECO:0000256" key="1">
    <source>
        <dbReference type="SAM" id="Coils"/>
    </source>
</evidence>
<proteinExistence type="predicted"/>
<gene>
    <name evidence="4" type="ORF">FPZ41_07730</name>
</gene>
<feature type="coiled-coil region" evidence="1">
    <location>
        <begin position="158"/>
        <end position="192"/>
    </location>
</feature>
<dbReference type="CDD" id="cd12797">
    <property type="entry name" value="M23_peptidase"/>
    <property type="match status" value="1"/>
</dbReference>
<evidence type="ECO:0000256" key="2">
    <source>
        <dbReference type="SAM" id="SignalP"/>
    </source>
</evidence>
<feature type="signal peptide" evidence="2">
    <location>
        <begin position="1"/>
        <end position="24"/>
    </location>
</feature>
<dbReference type="InterPro" id="IPR011055">
    <property type="entry name" value="Dup_hybrid_motif"/>
</dbReference>
<dbReference type="PANTHER" id="PTHR21666:SF270">
    <property type="entry name" value="MUREIN HYDROLASE ACTIVATOR ENVC"/>
    <property type="match status" value="1"/>
</dbReference>
<keyword evidence="1" id="KW-0175">Coiled coil</keyword>
<evidence type="ECO:0000259" key="3">
    <source>
        <dbReference type="Pfam" id="PF01551"/>
    </source>
</evidence>
<dbReference type="GO" id="GO:0004222">
    <property type="term" value="F:metalloendopeptidase activity"/>
    <property type="evidence" value="ECO:0007669"/>
    <property type="project" value="TreeGrafter"/>
</dbReference>
<dbReference type="RefSeq" id="WP_152860410.1">
    <property type="nucleotide sequence ID" value="NZ_VMNX01000015.1"/>
</dbReference>
<feature type="coiled-coil region" evidence="1">
    <location>
        <begin position="48"/>
        <end position="96"/>
    </location>
</feature>
<comment type="caution">
    <text evidence="4">The sequence shown here is derived from an EMBL/GenBank/DDBJ whole genome shotgun (WGS) entry which is preliminary data.</text>
</comment>
<dbReference type="EMBL" id="VMNX01000015">
    <property type="protein sequence ID" value="MPY48479.1"/>
    <property type="molecule type" value="Genomic_DNA"/>
</dbReference>
<sequence length="354" mass="38551">MRSSCRRHSLLVPALLCACVVLVAQPTAAVGDSRGMQASGASEPGPRVARLYQEAAATTQQYERVRREAKARRAEAQRLQKLLARERQQIKTLHKDLGRIARARYRGGGGLPYTVQLLLADTPEELMRGHRVVWQTDLAVDQKVARSLRAEARLAADEKQAAAESRKLQRRNAELAKKKRAIEKKLEDAQWTLQRQADASAAAGACRKATRLDQPDRGSKRGWVAPVERYALSARFGGSGARWASRHTGQDFAVPIGTPVRAVGQGRVVGVSCGGAFGIQIVVRHTDRDYTQYAHLAAVAVNPGERVAPGQWIGQAGTTGNSTGPHLHFEVRSTPELGSGVDPVPWLLKHGVKL</sequence>
<protein>
    <submittedName>
        <fullName evidence="4">Peptidoglycan DD-metalloendopeptidase family protein</fullName>
    </submittedName>
</protein>
<name>A0A5N8WMK0_9ACTN</name>
<evidence type="ECO:0000313" key="5">
    <source>
        <dbReference type="Proteomes" id="UP000373149"/>
    </source>
</evidence>
<keyword evidence="5" id="KW-1185">Reference proteome</keyword>
<reference evidence="4 5" key="1">
    <citation type="submission" date="2019-09" db="EMBL/GenBank/DDBJ databases">
        <authorList>
            <person name="Duangmal K."/>
            <person name="Teo W.F.A."/>
            <person name="Lipun K."/>
        </authorList>
    </citation>
    <scope>NUCLEOTIDE SEQUENCE [LARGE SCALE GENOMIC DNA]</scope>
    <source>
        <strain evidence="4 5">K1PN6</strain>
    </source>
</reference>
<feature type="chain" id="PRO_5038707997" evidence="2">
    <location>
        <begin position="25"/>
        <end position="354"/>
    </location>
</feature>
<organism evidence="4 5">
    <name type="scientific">Streptomyces acidicola</name>
    <dbReference type="NCBI Taxonomy" id="2596892"/>
    <lineage>
        <taxon>Bacteria</taxon>
        <taxon>Bacillati</taxon>
        <taxon>Actinomycetota</taxon>
        <taxon>Actinomycetes</taxon>
        <taxon>Kitasatosporales</taxon>
        <taxon>Streptomycetaceae</taxon>
        <taxon>Streptomyces</taxon>
    </lineage>
</organism>
<dbReference type="InterPro" id="IPR016047">
    <property type="entry name" value="M23ase_b-sheet_dom"/>
</dbReference>